<dbReference type="Proteomes" id="UP000632154">
    <property type="component" value="Unassembled WGS sequence"/>
</dbReference>
<dbReference type="InterPro" id="IPR039563">
    <property type="entry name" value="Peptidase_C39_single_dom"/>
</dbReference>
<keyword evidence="3" id="KW-1185">Reference proteome</keyword>
<comment type="caution">
    <text evidence="2">The sequence shown here is derived from an EMBL/GenBank/DDBJ whole genome shotgun (WGS) entry which is preliminary data.</text>
</comment>
<evidence type="ECO:0000313" key="3">
    <source>
        <dbReference type="Proteomes" id="UP000632154"/>
    </source>
</evidence>
<name>A0ABQ3K8H9_9DEIO</name>
<dbReference type="Gene3D" id="3.90.70.10">
    <property type="entry name" value="Cysteine proteinases"/>
    <property type="match status" value="1"/>
</dbReference>
<evidence type="ECO:0000313" key="2">
    <source>
        <dbReference type="EMBL" id="GHG08171.1"/>
    </source>
</evidence>
<feature type="domain" description="Peptidase C39-like" evidence="1">
    <location>
        <begin position="214"/>
        <end position="344"/>
    </location>
</feature>
<proteinExistence type="predicted"/>
<dbReference type="InterPro" id="IPR039564">
    <property type="entry name" value="Peptidase_C39-like"/>
</dbReference>
<evidence type="ECO:0000259" key="1">
    <source>
        <dbReference type="Pfam" id="PF13529"/>
    </source>
</evidence>
<dbReference type="Pfam" id="PF13529">
    <property type="entry name" value="Peptidase_C39_2"/>
    <property type="match status" value="1"/>
</dbReference>
<gene>
    <name evidence="2" type="ORF">GCM10017783_20950</name>
</gene>
<sequence length="378" mass="40498">MQDEALINLPAPAGTLDPMRPLAQGTLLLSLALGLTVPAAQAEVIAYTDAQAQTVSQTLLHRTAGDWQAGTLNSLRLDGDALVAQGERGMYTSPELPVAPFDELVPSWNVQTPSGYAVLKVRVRLASGWTDWYSFGRWSRSDDRYSLKAQKDAHGEVLTDTLRLKGKATAVQYHLSLIGEGTRARLVALNTTDRAQRAKSGVQAGNPALWNRVINVPQRSQMLYPDGGEVWCSPTSVSMILAHLGTDVTVPAAAKGTYDRVYEGTGNWAFNAAYAGELGYSAYITRLPSLAAAEEFIARGQPLAVSLGWGRGELSGAPLPSSTGHLMVLVGFDAQGNPVLNDPAAPSNAGVRRTYPRAQFERLWLGHSGGLSYVIEKG</sequence>
<dbReference type="EMBL" id="BNAL01000030">
    <property type="protein sequence ID" value="GHG08171.1"/>
    <property type="molecule type" value="Genomic_DNA"/>
</dbReference>
<reference evidence="3" key="1">
    <citation type="journal article" date="2019" name="Int. J. Syst. Evol. Microbiol.">
        <title>The Global Catalogue of Microorganisms (GCM) 10K type strain sequencing project: providing services to taxonomists for standard genome sequencing and annotation.</title>
        <authorList>
            <consortium name="The Broad Institute Genomics Platform"/>
            <consortium name="The Broad Institute Genome Sequencing Center for Infectious Disease"/>
            <person name="Wu L."/>
            <person name="Ma J."/>
        </authorList>
    </citation>
    <scope>NUCLEOTIDE SEQUENCE [LARGE SCALE GENOMIC DNA]</scope>
    <source>
        <strain evidence="3">CGMCC 1.18439</strain>
    </source>
</reference>
<dbReference type="CDD" id="cd02549">
    <property type="entry name" value="Peptidase_C39A"/>
    <property type="match status" value="1"/>
</dbReference>
<accession>A0ABQ3K8H9</accession>
<protein>
    <submittedName>
        <fullName evidence="2">Peptidase C39</fullName>
    </submittedName>
</protein>
<organism evidence="2 3">
    <name type="scientific">Deinococcus piscis</name>
    <dbReference type="NCBI Taxonomy" id="394230"/>
    <lineage>
        <taxon>Bacteria</taxon>
        <taxon>Thermotogati</taxon>
        <taxon>Deinococcota</taxon>
        <taxon>Deinococci</taxon>
        <taxon>Deinococcales</taxon>
        <taxon>Deinococcaceae</taxon>
        <taxon>Deinococcus</taxon>
    </lineage>
</organism>